<dbReference type="Proteomes" id="UP001592582">
    <property type="component" value="Unassembled WGS sequence"/>
</dbReference>
<feature type="domain" description="Glutamine amidotransferase" evidence="1">
    <location>
        <begin position="43"/>
        <end position="182"/>
    </location>
</feature>
<dbReference type="RefSeq" id="WP_380507444.1">
    <property type="nucleotide sequence ID" value="NZ_JBHEZX010000005.1"/>
</dbReference>
<protein>
    <submittedName>
        <fullName evidence="3">Methyltransferase domain-containing protein</fullName>
    </submittedName>
</protein>
<dbReference type="Pfam" id="PF08241">
    <property type="entry name" value="Methyltransf_11"/>
    <property type="match status" value="1"/>
</dbReference>
<proteinExistence type="predicted"/>
<keyword evidence="3" id="KW-0489">Methyltransferase</keyword>
<keyword evidence="3" id="KW-0808">Transferase</keyword>
<dbReference type="PRINTS" id="PR00096">
    <property type="entry name" value="GATASE"/>
</dbReference>
<sequence>MSVLVVQHVPGEGPYVIGTALENAGLRLRHCRVWAGDPVPADLEGVEALVLMGGPAAAHSDDGFPTRRAELALLRAALAAEVPTLGVCLGAQLLAVAAGGTARVGSGLQVGWGSVRSTPAARTDPLLAGLPEQLRVLHWHGDTVDLPAGATLLASCDQYPVQAFRVGGSAWGTQFHPEVDAEAVDALATAFPEEAASAPGLRESAAAELAVMAPQRDLVLARFASLAAARASHTATRTFFAPRADSWETRFADDAPAYAAAVARMDLRPGQTVLDLGCGTGRALPPLREAVGATGTVLGLDVTQAMLTTAAKAGRDQLARLLLADCTQLPLPSGVVDGIFSAGLLDHLPDPEQALREWARVSAPGAALLLFHPSGRVERAARHGRPLSPSDPLAEPNLRPMLEHNGWQLELYDDAREHFLALALRSADATSAPSGTTEPARSA</sequence>
<dbReference type="InterPro" id="IPR029063">
    <property type="entry name" value="SAM-dependent_MTases_sf"/>
</dbReference>
<dbReference type="CDD" id="cd01741">
    <property type="entry name" value="GATase1_1"/>
    <property type="match status" value="1"/>
</dbReference>
<gene>
    <name evidence="3" type="ORF">ACEZDG_13105</name>
</gene>
<dbReference type="GO" id="GO:0032259">
    <property type="term" value="P:methylation"/>
    <property type="evidence" value="ECO:0007669"/>
    <property type="project" value="UniProtKB-KW"/>
</dbReference>
<dbReference type="PANTHER" id="PTHR42695:SF5">
    <property type="entry name" value="GLUTAMINE AMIDOTRANSFERASE YLR126C-RELATED"/>
    <property type="match status" value="1"/>
</dbReference>
<dbReference type="InterPro" id="IPR029062">
    <property type="entry name" value="Class_I_gatase-like"/>
</dbReference>
<evidence type="ECO:0000313" key="4">
    <source>
        <dbReference type="Proteomes" id="UP001592582"/>
    </source>
</evidence>
<dbReference type="InterPro" id="IPR017926">
    <property type="entry name" value="GATASE"/>
</dbReference>
<dbReference type="GO" id="GO:0008168">
    <property type="term" value="F:methyltransferase activity"/>
    <property type="evidence" value="ECO:0007669"/>
    <property type="project" value="UniProtKB-KW"/>
</dbReference>
<dbReference type="PANTHER" id="PTHR42695">
    <property type="entry name" value="GLUTAMINE AMIDOTRANSFERASE YLR126C-RELATED"/>
    <property type="match status" value="1"/>
</dbReference>
<reference evidence="3 4" key="1">
    <citation type="submission" date="2024-09" db="EMBL/GenBank/DDBJ databases">
        <authorList>
            <person name="Lee S.D."/>
        </authorList>
    </citation>
    <scope>NUCLEOTIDE SEQUENCE [LARGE SCALE GENOMIC DNA]</scope>
    <source>
        <strain evidence="3 4">N1-1</strain>
    </source>
</reference>
<organism evidence="3 4">
    <name type="scientific">Streptacidiphilus alkalitolerans</name>
    <dbReference type="NCBI Taxonomy" id="3342712"/>
    <lineage>
        <taxon>Bacteria</taxon>
        <taxon>Bacillati</taxon>
        <taxon>Actinomycetota</taxon>
        <taxon>Actinomycetes</taxon>
        <taxon>Kitasatosporales</taxon>
        <taxon>Streptomycetaceae</taxon>
        <taxon>Streptacidiphilus</taxon>
    </lineage>
</organism>
<evidence type="ECO:0000259" key="2">
    <source>
        <dbReference type="Pfam" id="PF08241"/>
    </source>
</evidence>
<dbReference type="SUPFAM" id="SSF52317">
    <property type="entry name" value="Class I glutamine amidotransferase-like"/>
    <property type="match status" value="1"/>
</dbReference>
<keyword evidence="4" id="KW-1185">Reference proteome</keyword>
<dbReference type="InterPro" id="IPR044992">
    <property type="entry name" value="ChyE-like"/>
</dbReference>
<name>A0ABV6V911_9ACTN</name>
<accession>A0ABV6V911</accession>
<dbReference type="Pfam" id="PF00117">
    <property type="entry name" value="GATase"/>
    <property type="match status" value="1"/>
</dbReference>
<dbReference type="InterPro" id="IPR013216">
    <property type="entry name" value="Methyltransf_11"/>
</dbReference>
<dbReference type="Gene3D" id="3.40.50.880">
    <property type="match status" value="1"/>
</dbReference>
<evidence type="ECO:0000259" key="1">
    <source>
        <dbReference type="Pfam" id="PF00117"/>
    </source>
</evidence>
<dbReference type="Gene3D" id="3.40.50.150">
    <property type="entry name" value="Vaccinia Virus protein VP39"/>
    <property type="match status" value="1"/>
</dbReference>
<comment type="caution">
    <text evidence="3">The sequence shown here is derived from an EMBL/GenBank/DDBJ whole genome shotgun (WGS) entry which is preliminary data.</text>
</comment>
<dbReference type="EMBL" id="JBHEZX010000005">
    <property type="protein sequence ID" value="MFC1410207.1"/>
    <property type="molecule type" value="Genomic_DNA"/>
</dbReference>
<evidence type="ECO:0000313" key="3">
    <source>
        <dbReference type="EMBL" id="MFC1410207.1"/>
    </source>
</evidence>
<dbReference type="PROSITE" id="PS51273">
    <property type="entry name" value="GATASE_TYPE_1"/>
    <property type="match status" value="1"/>
</dbReference>
<feature type="domain" description="Methyltransferase type 11" evidence="2">
    <location>
        <begin position="274"/>
        <end position="369"/>
    </location>
</feature>
<dbReference type="SUPFAM" id="SSF53335">
    <property type="entry name" value="S-adenosyl-L-methionine-dependent methyltransferases"/>
    <property type="match status" value="1"/>
</dbReference>
<dbReference type="CDD" id="cd02440">
    <property type="entry name" value="AdoMet_MTases"/>
    <property type="match status" value="1"/>
</dbReference>